<name>A0A1L3I5B9_9RHOB</name>
<evidence type="ECO:0000313" key="1">
    <source>
        <dbReference type="EMBL" id="APG47309.1"/>
    </source>
</evidence>
<accession>A0A1L3I5B9</accession>
<keyword evidence="2" id="KW-1185">Reference proteome</keyword>
<dbReference type="KEGG" id="php:PhaeoP97_01898"/>
<dbReference type="AlphaFoldDB" id="A0A1L3I5B9"/>
<proteinExistence type="predicted"/>
<gene>
    <name evidence="1" type="ORF">PhaeoP97_01898</name>
</gene>
<reference evidence="2" key="1">
    <citation type="submission" date="2016-07" db="EMBL/GenBank/DDBJ databases">
        <title>Phaeobacter portensis sp. nov., a tropodithietic acid producing bacterium isolated from a German harbor.</title>
        <authorList>
            <person name="Freese H.M."/>
            <person name="Bunk B."/>
            <person name="Breider S."/>
            <person name="Brinkhoff T."/>
        </authorList>
    </citation>
    <scope>NUCLEOTIDE SEQUENCE [LARGE SCALE GENOMIC DNA]</scope>
    <source>
        <strain evidence="2">P97</strain>
    </source>
</reference>
<evidence type="ECO:0000313" key="2">
    <source>
        <dbReference type="Proteomes" id="UP000183859"/>
    </source>
</evidence>
<sequence length="179" mass="20065">MLSPNDFKDKVLNPTVASFRSEPDSLSKAFALIWSIDAYASHVAFEGVDVYTINEKSRGKIEVNFKNSLQCSPNAHAWKFRIVREASNATKHALRKSKKSDIPNSACVQSAVIDGYAGYFSGVSHWGSQIVLDLDWQYDKLLECWRDGSDREVRPGPLFSWVPILDIIDPCVDLIENGL</sequence>
<protein>
    <submittedName>
        <fullName evidence="1">Uncharacterized protein</fullName>
    </submittedName>
</protein>
<dbReference type="Proteomes" id="UP000183859">
    <property type="component" value="Chromosome"/>
</dbReference>
<organism evidence="1 2">
    <name type="scientific">Phaeobacter porticola</name>
    <dbReference type="NCBI Taxonomy" id="1844006"/>
    <lineage>
        <taxon>Bacteria</taxon>
        <taxon>Pseudomonadati</taxon>
        <taxon>Pseudomonadota</taxon>
        <taxon>Alphaproteobacteria</taxon>
        <taxon>Rhodobacterales</taxon>
        <taxon>Roseobacteraceae</taxon>
        <taxon>Phaeobacter</taxon>
    </lineage>
</organism>
<dbReference type="RefSeq" id="WP_157891242.1">
    <property type="nucleotide sequence ID" value="NZ_CP016364.1"/>
</dbReference>
<dbReference type="EMBL" id="CP016364">
    <property type="protein sequence ID" value="APG47309.1"/>
    <property type="molecule type" value="Genomic_DNA"/>
</dbReference>
<dbReference type="STRING" id="1844006.PhaeoP97_01898"/>
<dbReference type="OrthoDB" id="7855646at2"/>